<dbReference type="Proteomes" id="UP001153269">
    <property type="component" value="Unassembled WGS sequence"/>
</dbReference>
<comment type="caution">
    <text evidence="1">The sequence shown here is derived from an EMBL/GenBank/DDBJ whole genome shotgun (WGS) entry which is preliminary data.</text>
</comment>
<organism evidence="1 2">
    <name type="scientific">Pleuronectes platessa</name>
    <name type="common">European plaice</name>
    <dbReference type="NCBI Taxonomy" id="8262"/>
    <lineage>
        <taxon>Eukaryota</taxon>
        <taxon>Metazoa</taxon>
        <taxon>Chordata</taxon>
        <taxon>Craniata</taxon>
        <taxon>Vertebrata</taxon>
        <taxon>Euteleostomi</taxon>
        <taxon>Actinopterygii</taxon>
        <taxon>Neopterygii</taxon>
        <taxon>Teleostei</taxon>
        <taxon>Neoteleostei</taxon>
        <taxon>Acanthomorphata</taxon>
        <taxon>Carangaria</taxon>
        <taxon>Pleuronectiformes</taxon>
        <taxon>Pleuronectoidei</taxon>
        <taxon>Pleuronectidae</taxon>
        <taxon>Pleuronectes</taxon>
    </lineage>
</organism>
<dbReference type="AlphaFoldDB" id="A0A9N7YYG2"/>
<evidence type="ECO:0000313" key="1">
    <source>
        <dbReference type="EMBL" id="CAB1449113.1"/>
    </source>
</evidence>
<accession>A0A9N7YYG2</accession>
<reference evidence="1" key="1">
    <citation type="submission" date="2020-03" db="EMBL/GenBank/DDBJ databases">
        <authorList>
            <person name="Weist P."/>
        </authorList>
    </citation>
    <scope>NUCLEOTIDE SEQUENCE</scope>
</reference>
<gene>
    <name evidence="1" type="ORF">PLEPLA_LOCUS36793</name>
</gene>
<proteinExistence type="predicted"/>
<protein>
    <submittedName>
        <fullName evidence="1">Uncharacterized protein</fullName>
    </submittedName>
</protein>
<dbReference type="EMBL" id="CADEAL010004003">
    <property type="protein sequence ID" value="CAB1449113.1"/>
    <property type="molecule type" value="Genomic_DNA"/>
</dbReference>
<evidence type="ECO:0000313" key="2">
    <source>
        <dbReference type="Proteomes" id="UP001153269"/>
    </source>
</evidence>
<keyword evidence="2" id="KW-1185">Reference proteome</keyword>
<name>A0A9N7YYG2_PLEPL</name>
<sequence>MQIGKSGDSSIPIPEYYSVLVGGASATYLPNWVGSPRDDLVKEQQDDPTLQALYNQVLPDDEVESAAHGYFLQDGLLLWLCLIIEPTARSARWRCSPLGLGLNDRPPPTPEKERVQGFCYPFSVTCRVKVVAW</sequence>